<dbReference type="GO" id="GO:0000976">
    <property type="term" value="F:transcription cis-regulatory region binding"/>
    <property type="evidence" value="ECO:0007669"/>
    <property type="project" value="TreeGrafter"/>
</dbReference>
<gene>
    <name evidence="5" type="ORF">C8N44_11524</name>
</gene>
<dbReference type="PROSITE" id="PS50932">
    <property type="entry name" value="HTH_LACI_2"/>
    <property type="match status" value="1"/>
</dbReference>
<dbReference type="OrthoDB" id="7170131at2"/>
<evidence type="ECO:0000313" key="5">
    <source>
        <dbReference type="EMBL" id="PTX46657.1"/>
    </source>
</evidence>
<dbReference type="CDD" id="cd01575">
    <property type="entry name" value="PBP1_GntR"/>
    <property type="match status" value="1"/>
</dbReference>
<evidence type="ECO:0000259" key="4">
    <source>
        <dbReference type="PROSITE" id="PS50932"/>
    </source>
</evidence>
<protein>
    <submittedName>
        <fullName evidence="5">LacI family transcriptional regulator</fullName>
    </submittedName>
</protein>
<dbReference type="EMBL" id="QBKN01000015">
    <property type="protein sequence ID" value="PTX46657.1"/>
    <property type="molecule type" value="Genomic_DNA"/>
</dbReference>
<dbReference type="CDD" id="cd01392">
    <property type="entry name" value="HTH_LacI"/>
    <property type="match status" value="1"/>
</dbReference>
<dbReference type="GO" id="GO:0003700">
    <property type="term" value="F:DNA-binding transcription factor activity"/>
    <property type="evidence" value="ECO:0007669"/>
    <property type="project" value="TreeGrafter"/>
</dbReference>
<dbReference type="PANTHER" id="PTHR30146">
    <property type="entry name" value="LACI-RELATED TRANSCRIPTIONAL REPRESSOR"/>
    <property type="match status" value="1"/>
</dbReference>
<dbReference type="InterPro" id="IPR010982">
    <property type="entry name" value="Lambda_DNA-bd_dom_sf"/>
</dbReference>
<sequence>MSKKKSRYAPTLNDVARESGVSAITVSRCFRHPEKVSDAVRKRVMETVEKLGYVPNSAASALASRRTDVIGLLLPSLNNNVYLDVVSGAFDRAHGTRHAIQIGNHKYSPLEEEKLIRIFLQQNPAGLIVAGGEQTEAATEMLREADCRVVQIMDTDVDPIDLVIGLDHERAAGEAVAGLLARGYERIGFLGARMDTRSQKRLAGYRRVIGDSGGEERIATSPMPSSARLGAQLLADLFARYPDTDAVFTNNDDIALGAYLECQRRAIRMPEDFGIVGFNDMDLLEELNPSLSTVRTDRYRMGHDSVDRLIALADTARPEGAAVLDLGHACMWRGTTREA</sequence>
<dbReference type="Gene3D" id="3.40.50.2300">
    <property type="match status" value="2"/>
</dbReference>
<evidence type="ECO:0000313" key="6">
    <source>
        <dbReference type="Proteomes" id="UP000244069"/>
    </source>
</evidence>
<dbReference type="RefSeq" id="WP_107977110.1">
    <property type="nucleotide sequence ID" value="NZ_BMEZ01000016.1"/>
</dbReference>
<dbReference type="PANTHER" id="PTHR30146:SF2">
    <property type="entry name" value="HTH-TYPE TRANSCRIPTIONAL REGULATOR GNTR"/>
    <property type="match status" value="1"/>
</dbReference>
<dbReference type="AlphaFoldDB" id="A0A2T6AS59"/>
<evidence type="ECO:0000256" key="2">
    <source>
        <dbReference type="ARBA" id="ARBA00023125"/>
    </source>
</evidence>
<proteinExistence type="predicted"/>
<dbReference type="InterPro" id="IPR000843">
    <property type="entry name" value="HTH_LacI"/>
</dbReference>
<dbReference type="Gene3D" id="1.10.260.40">
    <property type="entry name" value="lambda repressor-like DNA-binding domains"/>
    <property type="match status" value="1"/>
</dbReference>
<name>A0A2T6AS59_9RHOB</name>
<dbReference type="SUPFAM" id="SSF47413">
    <property type="entry name" value="lambda repressor-like DNA-binding domains"/>
    <property type="match status" value="1"/>
</dbReference>
<dbReference type="InterPro" id="IPR046335">
    <property type="entry name" value="LacI/GalR-like_sensor"/>
</dbReference>
<feature type="domain" description="HTH lacI-type" evidence="4">
    <location>
        <begin position="10"/>
        <end position="64"/>
    </location>
</feature>
<dbReference type="Pfam" id="PF13377">
    <property type="entry name" value="Peripla_BP_3"/>
    <property type="match status" value="1"/>
</dbReference>
<dbReference type="SUPFAM" id="SSF53822">
    <property type="entry name" value="Periplasmic binding protein-like I"/>
    <property type="match status" value="1"/>
</dbReference>
<keyword evidence="2" id="KW-0238">DNA-binding</keyword>
<comment type="caution">
    <text evidence="5">The sequence shown here is derived from an EMBL/GenBank/DDBJ whole genome shotgun (WGS) entry which is preliminary data.</text>
</comment>
<evidence type="ECO:0000256" key="3">
    <source>
        <dbReference type="ARBA" id="ARBA00023163"/>
    </source>
</evidence>
<dbReference type="InterPro" id="IPR028082">
    <property type="entry name" value="Peripla_BP_I"/>
</dbReference>
<keyword evidence="1" id="KW-0805">Transcription regulation</keyword>
<keyword evidence="6" id="KW-1185">Reference proteome</keyword>
<organism evidence="5 6">
    <name type="scientific">Allosediminivita pacifica</name>
    <dbReference type="NCBI Taxonomy" id="1267769"/>
    <lineage>
        <taxon>Bacteria</taxon>
        <taxon>Pseudomonadati</taxon>
        <taxon>Pseudomonadota</taxon>
        <taxon>Alphaproteobacteria</taxon>
        <taxon>Rhodobacterales</taxon>
        <taxon>Paracoccaceae</taxon>
        <taxon>Allosediminivita</taxon>
    </lineage>
</organism>
<accession>A0A2T6AS59</accession>
<dbReference type="SMART" id="SM00354">
    <property type="entry name" value="HTH_LACI"/>
    <property type="match status" value="1"/>
</dbReference>
<evidence type="ECO:0000256" key="1">
    <source>
        <dbReference type="ARBA" id="ARBA00023015"/>
    </source>
</evidence>
<dbReference type="Pfam" id="PF00356">
    <property type="entry name" value="LacI"/>
    <property type="match status" value="1"/>
</dbReference>
<reference evidence="5 6" key="1">
    <citation type="submission" date="2018-04" db="EMBL/GenBank/DDBJ databases">
        <title>Genomic Encyclopedia of Archaeal and Bacterial Type Strains, Phase II (KMG-II): from individual species to whole genera.</title>
        <authorList>
            <person name="Goeker M."/>
        </authorList>
    </citation>
    <scope>NUCLEOTIDE SEQUENCE [LARGE SCALE GENOMIC DNA]</scope>
    <source>
        <strain evidence="5 6">DSM 29329</strain>
    </source>
</reference>
<dbReference type="Proteomes" id="UP000244069">
    <property type="component" value="Unassembled WGS sequence"/>
</dbReference>
<keyword evidence="3" id="KW-0804">Transcription</keyword>